<name>A0ABQ5DUG4_9ASTR</name>
<feature type="compositionally biased region" description="Basic and acidic residues" evidence="1">
    <location>
        <begin position="90"/>
        <end position="114"/>
    </location>
</feature>
<comment type="caution">
    <text evidence="2">The sequence shown here is derived from an EMBL/GenBank/DDBJ whole genome shotgun (WGS) entry which is preliminary data.</text>
</comment>
<protein>
    <submittedName>
        <fullName evidence="2">Uncharacterized protein</fullName>
    </submittedName>
</protein>
<feature type="region of interest" description="Disordered" evidence="1">
    <location>
        <begin position="90"/>
        <end position="154"/>
    </location>
</feature>
<proteinExistence type="predicted"/>
<feature type="compositionally biased region" description="Basic and acidic residues" evidence="1">
    <location>
        <begin position="1"/>
        <end position="15"/>
    </location>
</feature>
<accession>A0ABQ5DUG4</accession>
<organism evidence="2 3">
    <name type="scientific">Tanacetum coccineum</name>
    <dbReference type="NCBI Taxonomy" id="301880"/>
    <lineage>
        <taxon>Eukaryota</taxon>
        <taxon>Viridiplantae</taxon>
        <taxon>Streptophyta</taxon>
        <taxon>Embryophyta</taxon>
        <taxon>Tracheophyta</taxon>
        <taxon>Spermatophyta</taxon>
        <taxon>Magnoliopsida</taxon>
        <taxon>eudicotyledons</taxon>
        <taxon>Gunneridae</taxon>
        <taxon>Pentapetalae</taxon>
        <taxon>asterids</taxon>
        <taxon>campanulids</taxon>
        <taxon>Asterales</taxon>
        <taxon>Asteraceae</taxon>
        <taxon>Asteroideae</taxon>
        <taxon>Anthemideae</taxon>
        <taxon>Anthemidinae</taxon>
        <taxon>Tanacetum</taxon>
    </lineage>
</organism>
<evidence type="ECO:0000313" key="2">
    <source>
        <dbReference type="EMBL" id="GJT42836.1"/>
    </source>
</evidence>
<reference evidence="2" key="1">
    <citation type="journal article" date="2022" name="Int. J. Mol. Sci.">
        <title>Draft Genome of Tanacetum Coccineum: Genomic Comparison of Closely Related Tanacetum-Family Plants.</title>
        <authorList>
            <person name="Yamashiro T."/>
            <person name="Shiraishi A."/>
            <person name="Nakayama K."/>
            <person name="Satake H."/>
        </authorList>
    </citation>
    <scope>NUCLEOTIDE SEQUENCE</scope>
</reference>
<dbReference type="Proteomes" id="UP001151760">
    <property type="component" value="Unassembled WGS sequence"/>
</dbReference>
<evidence type="ECO:0000313" key="3">
    <source>
        <dbReference type="Proteomes" id="UP001151760"/>
    </source>
</evidence>
<dbReference type="EMBL" id="BQNB010015679">
    <property type="protein sequence ID" value="GJT42836.1"/>
    <property type="molecule type" value="Genomic_DNA"/>
</dbReference>
<sequence>MKKKCMDKGSKERSPPHNLRQKPGQYICCQNHKLIANIENDIMDPVMQCTTLPSHSGFSQQKLVSFVTEIHKLSIDISLRDRMDIEQMRHSMRMLAKDTRSQDGIDDKDNDKGSKSRSQSMKEQAYNKEQRERPRPHELNDKSNLIDLIKECHQ</sequence>
<gene>
    <name evidence="2" type="ORF">Tco_0951551</name>
</gene>
<evidence type="ECO:0000256" key="1">
    <source>
        <dbReference type="SAM" id="MobiDB-lite"/>
    </source>
</evidence>
<reference evidence="2" key="2">
    <citation type="submission" date="2022-01" db="EMBL/GenBank/DDBJ databases">
        <authorList>
            <person name="Yamashiro T."/>
            <person name="Shiraishi A."/>
            <person name="Satake H."/>
            <person name="Nakayama K."/>
        </authorList>
    </citation>
    <scope>NUCLEOTIDE SEQUENCE</scope>
</reference>
<feature type="region of interest" description="Disordered" evidence="1">
    <location>
        <begin position="1"/>
        <end position="23"/>
    </location>
</feature>
<keyword evidence="3" id="KW-1185">Reference proteome</keyword>
<feature type="compositionally biased region" description="Basic and acidic residues" evidence="1">
    <location>
        <begin position="125"/>
        <end position="141"/>
    </location>
</feature>